<comment type="caution">
    <text evidence="1">The sequence shown here is derived from an EMBL/GenBank/DDBJ whole genome shotgun (WGS) entry which is preliminary data.</text>
</comment>
<reference evidence="2" key="1">
    <citation type="journal article" date="2014" name="Genome Announc.">
        <title>Genome Sequence of Arthrobacter siccitolerans 4J27, a Xeroprotectant-Producing Desiccation-Tolerant Microorganism.</title>
        <authorList>
            <person name="Manzanera M."/>
            <person name="Santa-Cruz-Calvo L."/>
            <person name="Vilchez J.I."/>
            <person name="Garcia-Fontana C."/>
            <person name="Silva-Castro G.A."/>
            <person name="Calvo C."/>
            <person name="Gonzalez-Lopez J."/>
        </authorList>
    </citation>
    <scope>NUCLEOTIDE SEQUENCE [LARGE SCALE GENOMIC DNA]</scope>
    <source>
        <strain evidence="2">4J27</strain>
    </source>
</reference>
<accession>A0A024GXY3</accession>
<sequence>MASPEHHRSTAEALLEQAKGYAPSSAPRLAYLAEAQVHATLALSAPVEIKPVRTRKATAAKSEEAAK</sequence>
<organism evidence="1 2">
    <name type="scientific">Pseudarthrobacter siccitolerans</name>
    <dbReference type="NCBI Taxonomy" id="861266"/>
    <lineage>
        <taxon>Bacteria</taxon>
        <taxon>Bacillati</taxon>
        <taxon>Actinomycetota</taxon>
        <taxon>Actinomycetes</taxon>
        <taxon>Micrococcales</taxon>
        <taxon>Micrococcaceae</taxon>
        <taxon>Pseudarthrobacter</taxon>
    </lineage>
</organism>
<keyword evidence="2" id="KW-1185">Reference proteome</keyword>
<dbReference type="EMBL" id="CAQI01000025">
    <property type="protein sequence ID" value="CCQ44341.1"/>
    <property type="molecule type" value="Genomic_DNA"/>
</dbReference>
<protein>
    <submittedName>
        <fullName evidence="1">Uncharacterized protein</fullName>
    </submittedName>
</protein>
<dbReference type="STRING" id="861266.ARTSIC4J27_265"/>
<evidence type="ECO:0000313" key="2">
    <source>
        <dbReference type="Proteomes" id="UP000035722"/>
    </source>
</evidence>
<proteinExistence type="predicted"/>
<gene>
    <name evidence="1" type="ORF">ARTSIC4J27_265</name>
</gene>
<dbReference type="RefSeq" id="WP_050053410.1">
    <property type="nucleotide sequence ID" value="NZ_CAQI01000025.1"/>
</dbReference>
<evidence type="ECO:0000313" key="1">
    <source>
        <dbReference type="EMBL" id="CCQ44341.1"/>
    </source>
</evidence>
<name>A0A024GXY3_9MICC</name>
<dbReference type="AlphaFoldDB" id="A0A024GXY3"/>
<dbReference type="Proteomes" id="UP000035722">
    <property type="component" value="Unassembled WGS sequence"/>
</dbReference>